<reference evidence="3" key="1">
    <citation type="journal article" date="2020" name="mSystems">
        <title>Genome- and Community-Level Interaction Insights into Carbon Utilization and Element Cycling Functions of Hydrothermarchaeota in Hydrothermal Sediment.</title>
        <authorList>
            <person name="Zhou Z."/>
            <person name="Liu Y."/>
            <person name="Xu W."/>
            <person name="Pan J."/>
            <person name="Luo Z.H."/>
            <person name="Li M."/>
        </authorList>
    </citation>
    <scope>NUCLEOTIDE SEQUENCE [LARGE SCALE GENOMIC DNA]</scope>
    <source>
        <strain evidence="3">SpSt-246</strain>
    </source>
</reference>
<dbReference type="SUPFAM" id="SSF55229">
    <property type="entry name" value="Cell division protein MinE topological specificity domain"/>
    <property type="match status" value="1"/>
</dbReference>
<name>A0A7C2C013_9DEIN</name>
<sequence>MRWRRKSKDWAKERLKLVLAYDRARLSPGLVENLKRDLLEVLRRYFPAHEEGLSVALEERGEKMVLIADIPLR</sequence>
<evidence type="ECO:0000256" key="2">
    <source>
        <dbReference type="ARBA" id="ARBA00025265"/>
    </source>
</evidence>
<organism evidence="3">
    <name type="scientific">Thermus islandicus</name>
    <dbReference type="NCBI Taxonomy" id="540988"/>
    <lineage>
        <taxon>Bacteria</taxon>
        <taxon>Thermotogati</taxon>
        <taxon>Deinococcota</taxon>
        <taxon>Deinococci</taxon>
        <taxon>Thermales</taxon>
        <taxon>Thermaceae</taxon>
        <taxon>Thermus</taxon>
    </lineage>
</organism>
<proteinExistence type="inferred from homology"/>
<gene>
    <name evidence="3" type="primary">minE</name>
    <name evidence="3" type="ORF">ENP73_07255</name>
</gene>
<dbReference type="InterPro" id="IPR036707">
    <property type="entry name" value="MinE_sf"/>
</dbReference>
<dbReference type="GO" id="GO:0032955">
    <property type="term" value="P:regulation of division septum assembly"/>
    <property type="evidence" value="ECO:0007669"/>
    <property type="project" value="InterPro"/>
</dbReference>
<dbReference type="EMBL" id="DSKL01000281">
    <property type="protein sequence ID" value="HEH82757.1"/>
    <property type="molecule type" value="Genomic_DNA"/>
</dbReference>
<dbReference type="Gene3D" id="3.30.1070.10">
    <property type="entry name" value="Cell division topological specificity factor MinE"/>
    <property type="match status" value="1"/>
</dbReference>
<comment type="caution">
    <text evidence="3">The sequence shown here is derived from an EMBL/GenBank/DDBJ whole genome shotgun (WGS) entry which is preliminary data.</text>
</comment>
<dbReference type="GO" id="GO:0051301">
    <property type="term" value="P:cell division"/>
    <property type="evidence" value="ECO:0007669"/>
    <property type="project" value="UniProtKB-KW"/>
</dbReference>
<keyword evidence="3" id="KW-0132">Cell division</keyword>
<dbReference type="AlphaFoldDB" id="A0A7C2C013"/>
<comment type="function">
    <text evidence="2">Prevents the cell division inhibition by proteins MinC and MinD at internal division sites while permitting inhibition at polar sites. This ensures cell division at the proper site by restricting the formation of a division septum at the midpoint of the long axis of the cell.</text>
</comment>
<comment type="similarity">
    <text evidence="1">Belongs to the MinE family.</text>
</comment>
<protein>
    <submittedName>
        <fullName evidence="3">Cell division topological specificity factor MinE</fullName>
    </submittedName>
</protein>
<keyword evidence="3" id="KW-0131">Cell cycle</keyword>
<evidence type="ECO:0000313" key="3">
    <source>
        <dbReference type="EMBL" id="HEH82757.1"/>
    </source>
</evidence>
<accession>A0A7C2C013</accession>
<dbReference type="Pfam" id="PF03776">
    <property type="entry name" value="MinE"/>
    <property type="match status" value="1"/>
</dbReference>
<dbReference type="InterPro" id="IPR005527">
    <property type="entry name" value="MinE"/>
</dbReference>
<evidence type="ECO:0000256" key="1">
    <source>
        <dbReference type="ARBA" id="ARBA00008168"/>
    </source>
</evidence>
<dbReference type="NCBIfam" id="TIGR01215">
    <property type="entry name" value="minE"/>
    <property type="match status" value="1"/>
</dbReference>